<reference evidence="7 8" key="1">
    <citation type="submission" date="2018-10" db="EMBL/GenBank/DDBJ databases">
        <title>Sequencing the genomes of 1000 actinobacteria strains.</title>
        <authorList>
            <person name="Klenk H.-P."/>
        </authorList>
    </citation>
    <scope>NUCLEOTIDE SEQUENCE [LARGE SCALE GENOMIC DNA]</scope>
    <source>
        <strain evidence="7 8">DSM 17894</strain>
    </source>
</reference>
<keyword evidence="5 6" id="KW-0472">Membrane</keyword>
<accession>A0A495IK72</accession>
<sequence>MNRRLTPVFLMAASASRYAAQLGVLVIVVRVFGSGAAGEYALALAVTAPGFIVLDLGLRDVRLTLHRPIPASRYLALRAAASGTVLLVTVVIAVAVAPATAGIVAAVSLQKVVDAFTDLRSGFLQADRRAGLIPALTAGTAACQLAAVGVSTLVHATLVQTLLASATMSAVVLVALGLVLRSPGTRDNARPASSRLADWRTLLRAGLPTGLASGLVTLLTAIPQYVLAAHASPTDLSVLSVHLYLIVALQVVASALAQSWLPRARGLALEGRLTVRDAAHAGLTWARITTPLALGAVVAGALLLPLVFTPDYALSLADAAAILLAAIALPLNLAGANALSSLNRYSSSLLVSALTTLAALALALAIVPWAGHTGALWAYVLTIPVRASLSALILVRVNAARVSRAAA</sequence>
<dbReference type="RefSeq" id="WP_170159974.1">
    <property type="nucleotide sequence ID" value="NZ_RBKS01000001.1"/>
</dbReference>
<evidence type="ECO:0000256" key="1">
    <source>
        <dbReference type="ARBA" id="ARBA00004651"/>
    </source>
</evidence>
<gene>
    <name evidence="7" type="ORF">C8E83_3295</name>
</gene>
<evidence type="ECO:0000256" key="5">
    <source>
        <dbReference type="ARBA" id="ARBA00023136"/>
    </source>
</evidence>
<dbReference type="GO" id="GO:0005886">
    <property type="term" value="C:plasma membrane"/>
    <property type="evidence" value="ECO:0007669"/>
    <property type="project" value="UniProtKB-SubCell"/>
</dbReference>
<feature type="transmembrane region" description="Helical" evidence="6">
    <location>
        <begin position="201"/>
        <end position="222"/>
    </location>
</feature>
<dbReference type="Proteomes" id="UP000280008">
    <property type="component" value="Unassembled WGS sequence"/>
</dbReference>
<evidence type="ECO:0000313" key="8">
    <source>
        <dbReference type="Proteomes" id="UP000280008"/>
    </source>
</evidence>
<keyword evidence="8" id="KW-1185">Reference proteome</keyword>
<feature type="transmembrane region" description="Helical" evidence="6">
    <location>
        <begin position="376"/>
        <end position="395"/>
    </location>
</feature>
<dbReference type="InterPro" id="IPR050833">
    <property type="entry name" value="Poly_Biosynth_Transport"/>
</dbReference>
<dbReference type="AlphaFoldDB" id="A0A495IK72"/>
<protein>
    <submittedName>
        <fullName evidence="7">O-antigen/teichoic acid export membrane protein</fullName>
    </submittedName>
</protein>
<organism evidence="7 8">
    <name type="scientific">Frondihabitans australicus</name>
    <dbReference type="NCBI Taxonomy" id="386892"/>
    <lineage>
        <taxon>Bacteria</taxon>
        <taxon>Bacillati</taxon>
        <taxon>Actinomycetota</taxon>
        <taxon>Actinomycetes</taxon>
        <taxon>Micrococcales</taxon>
        <taxon>Microbacteriaceae</taxon>
        <taxon>Frondihabitans</taxon>
    </lineage>
</organism>
<feature type="transmembrane region" description="Helical" evidence="6">
    <location>
        <begin position="282"/>
        <end position="308"/>
    </location>
</feature>
<feature type="transmembrane region" description="Helical" evidence="6">
    <location>
        <begin position="348"/>
        <end position="370"/>
    </location>
</feature>
<keyword evidence="3 6" id="KW-0812">Transmembrane</keyword>
<keyword evidence="4 6" id="KW-1133">Transmembrane helix</keyword>
<feature type="transmembrane region" description="Helical" evidence="6">
    <location>
        <begin position="314"/>
        <end position="336"/>
    </location>
</feature>
<evidence type="ECO:0000256" key="4">
    <source>
        <dbReference type="ARBA" id="ARBA00022989"/>
    </source>
</evidence>
<name>A0A495IK72_9MICO</name>
<feature type="transmembrane region" description="Helical" evidence="6">
    <location>
        <begin position="158"/>
        <end position="180"/>
    </location>
</feature>
<evidence type="ECO:0000313" key="7">
    <source>
        <dbReference type="EMBL" id="RKR76130.1"/>
    </source>
</evidence>
<dbReference type="PANTHER" id="PTHR30250:SF11">
    <property type="entry name" value="O-ANTIGEN TRANSPORTER-RELATED"/>
    <property type="match status" value="1"/>
</dbReference>
<evidence type="ECO:0000256" key="2">
    <source>
        <dbReference type="ARBA" id="ARBA00022475"/>
    </source>
</evidence>
<proteinExistence type="predicted"/>
<keyword evidence="2" id="KW-1003">Cell membrane</keyword>
<dbReference type="EMBL" id="RBKS01000001">
    <property type="protein sequence ID" value="RKR76130.1"/>
    <property type="molecule type" value="Genomic_DNA"/>
</dbReference>
<comment type="caution">
    <text evidence="7">The sequence shown here is derived from an EMBL/GenBank/DDBJ whole genome shotgun (WGS) entry which is preliminary data.</text>
</comment>
<evidence type="ECO:0000256" key="6">
    <source>
        <dbReference type="SAM" id="Phobius"/>
    </source>
</evidence>
<feature type="transmembrane region" description="Helical" evidence="6">
    <location>
        <begin position="242"/>
        <end position="261"/>
    </location>
</feature>
<dbReference type="PANTHER" id="PTHR30250">
    <property type="entry name" value="PST FAMILY PREDICTED COLANIC ACID TRANSPORTER"/>
    <property type="match status" value="1"/>
</dbReference>
<feature type="transmembrane region" description="Helical" evidence="6">
    <location>
        <begin position="79"/>
        <end position="109"/>
    </location>
</feature>
<evidence type="ECO:0000256" key="3">
    <source>
        <dbReference type="ARBA" id="ARBA00022692"/>
    </source>
</evidence>
<comment type="subcellular location">
    <subcellularLocation>
        <location evidence="1">Cell membrane</location>
        <topology evidence="1">Multi-pass membrane protein</topology>
    </subcellularLocation>
</comment>